<dbReference type="Proteomes" id="UP001244427">
    <property type="component" value="Unassembled WGS sequence"/>
</dbReference>
<name>A0AAW8F0N3_9MICO</name>
<keyword evidence="2" id="KW-1185">Reference proteome</keyword>
<dbReference type="RefSeq" id="WP_307297327.1">
    <property type="nucleotide sequence ID" value="NZ_JAUSXV010000001.1"/>
</dbReference>
<evidence type="ECO:0000313" key="1">
    <source>
        <dbReference type="EMBL" id="MDQ0648545.1"/>
    </source>
</evidence>
<gene>
    <name evidence="1" type="ORF">QFZ53_002741</name>
</gene>
<organism evidence="1 2">
    <name type="scientific">Microbacterium natoriense</name>
    <dbReference type="NCBI Taxonomy" id="284570"/>
    <lineage>
        <taxon>Bacteria</taxon>
        <taxon>Bacillati</taxon>
        <taxon>Actinomycetota</taxon>
        <taxon>Actinomycetes</taxon>
        <taxon>Micrococcales</taxon>
        <taxon>Microbacteriaceae</taxon>
        <taxon>Microbacterium</taxon>
    </lineage>
</organism>
<comment type="caution">
    <text evidence="1">The sequence shown here is derived from an EMBL/GenBank/DDBJ whole genome shotgun (WGS) entry which is preliminary data.</text>
</comment>
<accession>A0AAW8F0N3</accession>
<dbReference type="EMBL" id="JAUSXV010000001">
    <property type="protein sequence ID" value="MDQ0648545.1"/>
    <property type="molecule type" value="Genomic_DNA"/>
</dbReference>
<protein>
    <submittedName>
        <fullName evidence="1">Uncharacterized protein</fullName>
    </submittedName>
</protein>
<proteinExistence type="predicted"/>
<sequence length="49" mass="5460">MTKAELEERAGRRAPTENERRLAARIVVNGDKARGVKTPQWIVDLAKAS</sequence>
<evidence type="ECO:0000313" key="2">
    <source>
        <dbReference type="Proteomes" id="UP001244427"/>
    </source>
</evidence>
<dbReference type="AlphaFoldDB" id="A0AAW8F0N3"/>
<reference evidence="1 2" key="1">
    <citation type="submission" date="2023-07" db="EMBL/GenBank/DDBJ databases">
        <title>Comparative genomics of wheat-associated soil bacteria to identify genetic determinants of phenazine resistance.</title>
        <authorList>
            <person name="Mouncey N."/>
        </authorList>
    </citation>
    <scope>NUCLEOTIDE SEQUENCE [LARGE SCALE GENOMIC DNA]</scope>
    <source>
        <strain evidence="1 2">W4I9-1</strain>
    </source>
</reference>